<evidence type="ECO:0000256" key="1">
    <source>
        <dbReference type="ARBA" id="ARBA00000085"/>
    </source>
</evidence>
<feature type="domain" description="PAC" evidence="12">
    <location>
        <begin position="821"/>
        <end position="873"/>
    </location>
</feature>
<dbReference type="SMART" id="SM00091">
    <property type="entry name" value="PAS"/>
    <property type="match status" value="2"/>
</dbReference>
<dbReference type="RefSeq" id="WP_170216430.1">
    <property type="nucleotide sequence ID" value="NZ_AP019700.1"/>
</dbReference>
<dbReference type="GO" id="GO:0000155">
    <property type="term" value="F:phosphorelay sensor kinase activity"/>
    <property type="evidence" value="ECO:0007669"/>
    <property type="project" value="InterPro"/>
</dbReference>
<dbReference type="CDD" id="cd00130">
    <property type="entry name" value="PAS"/>
    <property type="match status" value="2"/>
</dbReference>
<dbReference type="PANTHER" id="PTHR43065">
    <property type="entry name" value="SENSOR HISTIDINE KINASE"/>
    <property type="match status" value="1"/>
</dbReference>
<evidence type="ECO:0000256" key="8">
    <source>
        <dbReference type="SAM" id="Phobius"/>
    </source>
</evidence>
<dbReference type="InterPro" id="IPR000014">
    <property type="entry name" value="PAS"/>
</dbReference>
<dbReference type="SMART" id="SM00065">
    <property type="entry name" value="GAF"/>
    <property type="match status" value="1"/>
</dbReference>
<dbReference type="GO" id="GO:0016020">
    <property type="term" value="C:membrane"/>
    <property type="evidence" value="ECO:0007669"/>
    <property type="project" value="UniProtKB-SubCell"/>
</dbReference>
<comment type="subcellular location">
    <subcellularLocation>
        <location evidence="2">Membrane</location>
    </subcellularLocation>
</comment>
<dbReference type="SMART" id="SM00086">
    <property type="entry name" value="PAC"/>
    <property type="match status" value="2"/>
</dbReference>
<evidence type="ECO:0000256" key="6">
    <source>
        <dbReference type="ARBA" id="ARBA00022777"/>
    </source>
</evidence>
<evidence type="ECO:0000256" key="2">
    <source>
        <dbReference type="ARBA" id="ARBA00004370"/>
    </source>
</evidence>
<dbReference type="Pfam" id="PF00512">
    <property type="entry name" value="HisKA"/>
    <property type="match status" value="1"/>
</dbReference>
<evidence type="ECO:0000259" key="13">
    <source>
        <dbReference type="PROSITE" id="PS50885"/>
    </source>
</evidence>
<dbReference type="SMART" id="SM00387">
    <property type="entry name" value="HATPase_c"/>
    <property type="match status" value="1"/>
</dbReference>
<dbReference type="PROSITE" id="PS50110">
    <property type="entry name" value="RESPONSE_REGULATORY"/>
    <property type="match status" value="1"/>
</dbReference>
<feature type="transmembrane region" description="Helical" evidence="8">
    <location>
        <begin position="376"/>
        <end position="395"/>
    </location>
</feature>
<evidence type="ECO:0000313" key="14">
    <source>
        <dbReference type="EMBL" id="ROQ00122.1"/>
    </source>
</evidence>
<comment type="catalytic activity">
    <reaction evidence="1">
        <text>ATP + protein L-histidine = ADP + protein N-phospho-L-histidine.</text>
        <dbReference type="EC" id="2.7.13.3"/>
    </reaction>
</comment>
<dbReference type="EMBL" id="RJKX01000013">
    <property type="protein sequence ID" value="ROQ00122.1"/>
    <property type="molecule type" value="Genomic_DNA"/>
</dbReference>
<dbReference type="SUPFAM" id="SSF55874">
    <property type="entry name" value="ATPase domain of HSP90 chaperone/DNA topoisomerase II/histidine kinase"/>
    <property type="match status" value="1"/>
</dbReference>
<evidence type="ECO:0000259" key="9">
    <source>
        <dbReference type="PROSITE" id="PS50109"/>
    </source>
</evidence>
<dbReference type="InterPro" id="IPR001610">
    <property type="entry name" value="PAC"/>
</dbReference>
<feature type="modified residue" description="4-aspartylphosphate" evidence="7">
    <location>
        <position position="1180"/>
    </location>
</feature>
<dbReference type="InterPro" id="IPR036097">
    <property type="entry name" value="HisK_dim/P_sf"/>
</dbReference>
<evidence type="ECO:0000256" key="4">
    <source>
        <dbReference type="ARBA" id="ARBA00022553"/>
    </source>
</evidence>
<dbReference type="InterPro" id="IPR004358">
    <property type="entry name" value="Sig_transdc_His_kin-like_C"/>
</dbReference>
<dbReference type="InterPro" id="IPR000700">
    <property type="entry name" value="PAS-assoc_C"/>
</dbReference>
<dbReference type="InterPro" id="IPR029016">
    <property type="entry name" value="GAF-like_dom_sf"/>
</dbReference>
<dbReference type="SUPFAM" id="SSF47384">
    <property type="entry name" value="Homodimeric domain of signal transducing histidine kinase"/>
    <property type="match status" value="1"/>
</dbReference>
<keyword evidence="6" id="KW-0418">Kinase</keyword>
<dbReference type="SMART" id="SM00388">
    <property type="entry name" value="HisKA"/>
    <property type="match status" value="1"/>
</dbReference>
<dbReference type="Pfam" id="PF08447">
    <property type="entry name" value="PAS_3"/>
    <property type="match status" value="1"/>
</dbReference>
<keyword evidence="5" id="KW-0808">Transferase</keyword>
<accession>A0A3N1M326</accession>
<sequence>MPVAKTPPLAGMTLLRGWRAPLRVQIGALFLTLLAAVSLALGVVASRQSRALVDEATMASFAGAADLALQELRRLEGTARNAAEALAADPIAQAATAEESRVGLHAPMGDSRADLHSLAAILRAGSDISAAYVGWPNGDFVLLRPVGPLAGRQPDVLARLLSLPAGAIWLAQWSSEGGQRFDYLDGDLGLIETRRRPEFHFDPRLRPWFVDASAADGTIVTHPYRFFTTGSPGISAAKRSTSGAVAGVDLSLWDLSLRLPAGRPVPSTQAVVVDRAGVVLADADAERLRRIVVSRPGNGPVDHSKLPMASELNSPVVTALAERWRADPQSFSGLVEVGGREWRAALAPLDTHGLALAIAAATDELGAGPNAIRDRLLLVCALALALAVPIVWLAARLVARPVEAFAREAEAVARLDFSARPPLATPVAELARLDESVASMRGALRSFDAVSRGFAEEQDSHGVLASTLDALMTAGEATRGVAWVGDGRDGPPDVVVVRGDWPALPQAGAVSAVPELVRRIAAADGPFAAVAAADDPALGELAGGSGRLALLCVPLRAGGERVIGVLAVARPADDGRDFSASVLSLSQAIARPVALAVDRCRLIASQRAALEQLRLLETAVSRLNDLILITEAEPIEAPDGPRIVYVNAAFERRTGFTRAEAIGATPRILQGPKTDRAELARIHEAMRHWQPVRSELVNYTKDGREMWLELDIVPIADATGWFTNWVAVERDVTERKKVEAAARVSQERFQLVAQATSDVIWDWEMASDAIWWNDGLLTIFGHDPAKVQPCSESWTSRIHPDDRDRVVGGIHAIIDGDGRSWMDEYRFVRGDGSFAMVIDRGFVIRDATGAALRMLGSMTDVTERRELDERLRQSQKLEAVGQLTGGVAHDFNNLLTVIIGNAEVLVEGLADDPALLPLAEMTATAGERAAELTGRLLAFARRQALEPRIVDLAALLPGMEALLRRTLSGNIDFSIAVAEGLWPAMVDPGQLEVAILNLALNARDAMPDGGRLTIAAENVVLDPDYARAHQEVTPGSYVMLFVADTGTGMPPDVADRAFDPFFTTKEVGKGSGLGLSMVYGFVKQSRGHAIIETGVGVGTTVRLYLPRANAARPAAPVAAPTRPPTGAAEHILLVEDHQLVRENALGQLLALGYRVTAVATGPEGLAVVEGPADIDLLFTDVIMPGGMNGRQLADAARRLRPGLPVLLTSGYADQGVIEGGPEDAGYPLLSKPYRRDGLAAKVRAVLDGR</sequence>
<evidence type="ECO:0000256" key="5">
    <source>
        <dbReference type="ARBA" id="ARBA00022679"/>
    </source>
</evidence>
<dbReference type="Pfam" id="PF00072">
    <property type="entry name" value="Response_reg"/>
    <property type="match status" value="1"/>
</dbReference>
<comment type="caution">
    <text evidence="14">The sequence shown here is derived from an EMBL/GenBank/DDBJ whole genome shotgun (WGS) entry which is preliminary data.</text>
</comment>
<dbReference type="InterPro" id="IPR035965">
    <property type="entry name" value="PAS-like_dom_sf"/>
</dbReference>
<keyword evidence="8" id="KW-0472">Membrane</keyword>
<dbReference type="Gene3D" id="3.40.50.2300">
    <property type="match status" value="1"/>
</dbReference>
<dbReference type="SUPFAM" id="SSF55781">
    <property type="entry name" value="GAF domain-like"/>
    <property type="match status" value="1"/>
</dbReference>
<dbReference type="InterPro" id="IPR005467">
    <property type="entry name" value="His_kinase_dom"/>
</dbReference>
<dbReference type="Gene3D" id="3.30.450.20">
    <property type="entry name" value="PAS domain"/>
    <property type="match status" value="3"/>
</dbReference>
<dbReference type="Gene3D" id="1.10.287.130">
    <property type="match status" value="1"/>
</dbReference>
<dbReference type="Proteomes" id="UP000278222">
    <property type="component" value="Unassembled WGS sequence"/>
</dbReference>
<dbReference type="PROSITE" id="PS50112">
    <property type="entry name" value="PAS"/>
    <property type="match status" value="2"/>
</dbReference>
<evidence type="ECO:0000313" key="15">
    <source>
        <dbReference type="Proteomes" id="UP000278222"/>
    </source>
</evidence>
<dbReference type="PROSITE" id="PS50109">
    <property type="entry name" value="HIS_KIN"/>
    <property type="match status" value="1"/>
</dbReference>
<feature type="domain" description="Histidine kinase" evidence="9">
    <location>
        <begin position="886"/>
        <end position="1109"/>
    </location>
</feature>
<feature type="domain" description="HAMP" evidence="13">
    <location>
        <begin position="396"/>
        <end position="449"/>
    </location>
</feature>
<keyword evidence="8" id="KW-0812">Transmembrane</keyword>
<evidence type="ECO:0000259" key="12">
    <source>
        <dbReference type="PROSITE" id="PS50113"/>
    </source>
</evidence>
<proteinExistence type="predicted"/>
<name>A0A3N1M326_9PROT</name>
<dbReference type="SMART" id="SM00304">
    <property type="entry name" value="HAMP"/>
    <property type="match status" value="1"/>
</dbReference>
<dbReference type="PANTHER" id="PTHR43065:SF49">
    <property type="entry name" value="HISTIDINE KINASE"/>
    <property type="match status" value="1"/>
</dbReference>
<evidence type="ECO:0000256" key="7">
    <source>
        <dbReference type="PROSITE-ProRule" id="PRU00169"/>
    </source>
</evidence>
<dbReference type="InterPro" id="IPR003594">
    <property type="entry name" value="HATPase_dom"/>
</dbReference>
<dbReference type="Pfam" id="PF13492">
    <property type="entry name" value="GAF_3"/>
    <property type="match status" value="1"/>
</dbReference>
<evidence type="ECO:0000259" key="11">
    <source>
        <dbReference type="PROSITE" id="PS50112"/>
    </source>
</evidence>
<dbReference type="Pfam" id="PF02518">
    <property type="entry name" value="HATPase_c"/>
    <property type="match status" value="1"/>
</dbReference>
<dbReference type="Gene3D" id="2.10.70.100">
    <property type="match status" value="1"/>
</dbReference>
<feature type="domain" description="PAC" evidence="12">
    <location>
        <begin position="690"/>
        <end position="744"/>
    </location>
</feature>
<dbReference type="CDD" id="cd00082">
    <property type="entry name" value="HisKA"/>
    <property type="match status" value="1"/>
</dbReference>
<gene>
    <name evidence="14" type="ORF">EDC65_1918</name>
</gene>
<dbReference type="PROSITE" id="PS50885">
    <property type="entry name" value="HAMP"/>
    <property type="match status" value="1"/>
</dbReference>
<feature type="domain" description="Response regulatory" evidence="10">
    <location>
        <begin position="1130"/>
        <end position="1246"/>
    </location>
</feature>
<feature type="transmembrane region" description="Helical" evidence="8">
    <location>
        <begin position="20"/>
        <end position="44"/>
    </location>
</feature>
<dbReference type="InterPro" id="IPR003660">
    <property type="entry name" value="HAMP_dom"/>
</dbReference>
<feature type="domain" description="PAS" evidence="11">
    <location>
        <begin position="745"/>
        <end position="817"/>
    </location>
</feature>
<dbReference type="InterPro" id="IPR011006">
    <property type="entry name" value="CheY-like_superfamily"/>
</dbReference>
<dbReference type="SUPFAM" id="SSF55785">
    <property type="entry name" value="PYP-like sensor domain (PAS domain)"/>
    <property type="match status" value="2"/>
</dbReference>
<dbReference type="SMART" id="SM00448">
    <property type="entry name" value="REC"/>
    <property type="match status" value="1"/>
</dbReference>
<dbReference type="AlphaFoldDB" id="A0A3N1M326"/>
<dbReference type="NCBIfam" id="TIGR00229">
    <property type="entry name" value="sensory_box"/>
    <property type="match status" value="2"/>
</dbReference>
<reference evidence="14 15" key="1">
    <citation type="submission" date="2018-11" db="EMBL/GenBank/DDBJ databases">
        <title>Genomic Encyclopedia of Type Strains, Phase IV (KMG-IV): sequencing the most valuable type-strain genomes for metagenomic binning, comparative biology and taxonomic classification.</title>
        <authorList>
            <person name="Goeker M."/>
        </authorList>
    </citation>
    <scope>NUCLEOTIDE SEQUENCE [LARGE SCALE GENOMIC DNA]</scope>
    <source>
        <strain evidence="14 15">DSM 5900</strain>
    </source>
</reference>
<dbReference type="Gene3D" id="3.30.565.10">
    <property type="entry name" value="Histidine kinase-like ATPase, C-terminal domain"/>
    <property type="match status" value="1"/>
</dbReference>
<dbReference type="PROSITE" id="PS50113">
    <property type="entry name" value="PAC"/>
    <property type="match status" value="2"/>
</dbReference>
<dbReference type="Gene3D" id="3.30.450.40">
    <property type="match status" value="1"/>
</dbReference>
<keyword evidence="8" id="KW-1133">Transmembrane helix</keyword>
<dbReference type="SUPFAM" id="SSF52172">
    <property type="entry name" value="CheY-like"/>
    <property type="match status" value="1"/>
</dbReference>
<dbReference type="InterPro" id="IPR003661">
    <property type="entry name" value="HisK_dim/P_dom"/>
</dbReference>
<dbReference type="InterPro" id="IPR013655">
    <property type="entry name" value="PAS_fold_3"/>
</dbReference>
<keyword evidence="4 7" id="KW-0597">Phosphoprotein</keyword>
<dbReference type="CDD" id="cd18161">
    <property type="entry name" value="REC_hyHK_blue-like"/>
    <property type="match status" value="1"/>
</dbReference>
<evidence type="ECO:0000259" key="10">
    <source>
        <dbReference type="PROSITE" id="PS50110"/>
    </source>
</evidence>
<keyword evidence="15" id="KW-1185">Reference proteome</keyword>
<evidence type="ECO:0000256" key="3">
    <source>
        <dbReference type="ARBA" id="ARBA00012438"/>
    </source>
</evidence>
<dbReference type="InterPro" id="IPR003018">
    <property type="entry name" value="GAF"/>
</dbReference>
<dbReference type="PRINTS" id="PR00344">
    <property type="entry name" value="BCTRLSENSOR"/>
</dbReference>
<dbReference type="Pfam" id="PF13426">
    <property type="entry name" value="PAS_9"/>
    <property type="match status" value="1"/>
</dbReference>
<dbReference type="Gene3D" id="6.10.340.10">
    <property type="match status" value="1"/>
</dbReference>
<protein>
    <recommendedName>
        <fullName evidence="3">histidine kinase</fullName>
        <ecNumber evidence="3">2.7.13.3</ecNumber>
    </recommendedName>
</protein>
<dbReference type="InterPro" id="IPR036890">
    <property type="entry name" value="HATPase_C_sf"/>
</dbReference>
<dbReference type="EC" id="2.7.13.3" evidence="3"/>
<feature type="domain" description="PAS" evidence="11">
    <location>
        <begin position="612"/>
        <end position="663"/>
    </location>
</feature>
<organism evidence="14 15">
    <name type="scientific">Stella humosa</name>
    <dbReference type="NCBI Taxonomy" id="94"/>
    <lineage>
        <taxon>Bacteria</taxon>
        <taxon>Pseudomonadati</taxon>
        <taxon>Pseudomonadota</taxon>
        <taxon>Alphaproteobacteria</taxon>
        <taxon>Rhodospirillales</taxon>
        <taxon>Stellaceae</taxon>
        <taxon>Stella</taxon>
    </lineage>
</organism>
<dbReference type="InterPro" id="IPR001789">
    <property type="entry name" value="Sig_transdc_resp-reg_receiver"/>
</dbReference>